<name>A0A9N9A283_9GLOM</name>
<evidence type="ECO:0000313" key="2">
    <source>
        <dbReference type="EMBL" id="CAG8515271.1"/>
    </source>
</evidence>
<feature type="region of interest" description="Disordered" evidence="1">
    <location>
        <begin position="253"/>
        <end position="275"/>
    </location>
</feature>
<evidence type="ECO:0000313" key="3">
    <source>
        <dbReference type="Proteomes" id="UP000789508"/>
    </source>
</evidence>
<sequence length="275" mass="32017">MALRANQLQKDIHQTQVFATPRNSNNKCLNDDIKRFESHPHYPNLLKILDLRDKLYTFEDENEILLYAEIIVKEASSLSFDFDEQLDLEFFILLSSLAQNVADICDQQVKTAEDLLEIHSKLVEKTAILYHENKSIAHDMRTASKTLKTPITVETTKKTRDRIDPEATLWLIKYLLDNDFEKPNKKYRSLLSQWTNIPEEGLVGWYKRTNHNYLKEKVDQKTRDGLIDRALKYGRQIGKVRITKLNGNAFLNSTGADREGRNRAKQARLKANNRI</sequence>
<dbReference type="EMBL" id="CAJVPS010000911">
    <property type="protein sequence ID" value="CAG8515271.1"/>
    <property type="molecule type" value="Genomic_DNA"/>
</dbReference>
<reference evidence="2" key="1">
    <citation type="submission" date="2021-06" db="EMBL/GenBank/DDBJ databases">
        <authorList>
            <person name="Kallberg Y."/>
            <person name="Tangrot J."/>
            <person name="Rosling A."/>
        </authorList>
    </citation>
    <scope>NUCLEOTIDE SEQUENCE</scope>
    <source>
        <strain evidence="2">FL130A</strain>
    </source>
</reference>
<evidence type="ECO:0000256" key="1">
    <source>
        <dbReference type="SAM" id="MobiDB-lite"/>
    </source>
</evidence>
<comment type="caution">
    <text evidence="2">The sequence shown here is derived from an EMBL/GenBank/DDBJ whole genome shotgun (WGS) entry which is preliminary data.</text>
</comment>
<gene>
    <name evidence="2" type="ORF">ALEPTO_LOCUS4183</name>
</gene>
<accession>A0A9N9A283</accession>
<dbReference type="OrthoDB" id="2448227at2759"/>
<keyword evidence="3" id="KW-1185">Reference proteome</keyword>
<dbReference type="Proteomes" id="UP000789508">
    <property type="component" value="Unassembled WGS sequence"/>
</dbReference>
<feature type="compositionally biased region" description="Basic residues" evidence="1">
    <location>
        <begin position="263"/>
        <end position="275"/>
    </location>
</feature>
<dbReference type="AlphaFoldDB" id="A0A9N9A283"/>
<protein>
    <submittedName>
        <fullName evidence="2">1008_t:CDS:1</fullName>
    </submittedName>
</protein>
<organism evidence="2 3">
    <name type="scientific">Ambispora leptoticha</name>
    <dbReference type="NCBI Taxonomy" id="144679"/>
    <lineage>
        <taxon>Eukaryota</taxon>
        <taxon>Fungi</taxon>
        <taxon>Fungi incertae sedis</taxon>
        <taxon>Mucoromycota</taxon>
        <taxon>Glomeromycotina</taxon>
        <taxon>Glomeromycetes</taxon>
        <taxon>Archaeosporales</taxon>
        <taxon>Ambisporaceae</taxon>
        <taxon>Ambispora</taxon>
    </lineage>
</organism>
<proteinExistence type="predicted"/>